<reference evidence="2 3" key="1">
    <citation type="submission" date="2024-06" db="EMBL/GenBank/DDBJ databases">
        <authorList>
            <person name="Campbell A.G."/>
        </authorList>
    </citation>
    <scope>NUCLEOTIDE SEQUENCE [LARGE SCALE GENOMIC DNA]</scope>
    <source>
        <strain evidence="2 3">EM12</strain>
    </source>
</reference>
<comment type="caution">
    <text evidence="2">The sequence shown here is derived from an EMBL/GenBank/DDBJ whole genome shotgun (WGS) entry which is preliminary data.</text>
</comment>
<organism evidence="2 3">
    <name type="scientific">Methylorubrum podarium</name>
    <dbReference type="NCBI Taxonomy" id="200476"/>
    <lineage>
        <taxon>Bacteria</taxon>
        <taxon>Pseudomonadati</taxon>
        <taxon>Pseudomonadota</taxon>
        <taxon>Alphaproteobacteria</taxon>
        <taxon>Hyphomicrobiales</taxon>
        <taxon>Methylobacteriaceae</taxon>
        <taxon>Methylorubrum</taxon>
    </lineage>
</organism>
<gene>
    <name evidence="2" type="ORF">ABS772_04370</name>
</gene>
<protein>
    <submittedName>
        <fullName evidence="2">Uncharacterized protein</fullName>
    </submittedName>
</protein>
<accession>A0ABV1QIH4</accession>
<name>A0ABV1QIH4_9HYPH</name>
<dbReference type="EMBL" id="JBELQE010000030">
    <property type="protein sequence ID" value="MER2249146.1"/>
    <property type="molecule type" value="Genomic_DNA"/>
</dbReference>
<feature type="region of interest" description="Disordered" evidence="1">
    <location>
        <begin position="1"/>
        <end position="30"/>
    </location>
</feature>
<keyword evidence="3" id="KW-1185">Reference proteome</keyword>
<evidence type="ECO:0000313" key="2">
    <source>
        <dbReference type="EMBL" id="MER2249146.1"/>
    </source>
</evidence>
<sequence>MSRRIAFQAEAPRDEPASNRAGTIDPPAPVHREDRRACIVSPAPFLDAPTISNTATVTPNGRLQPANTAQLHCDIF</sequence>
<dbReference type="Proteomes" id="UP001480955">
    <property type="component" value="Unassembled WGS sequence"/>
</dbReference>
<evidence type="ECO:0000313" key="3">
    <source>
        <dbReference type="Proteomes" id="UP001480955"/>
    </source>
</evidence>
<evidence type="ECO:0000256" key="1">
    <source>
        <dbReference type="SAM" id="MobiDB-lite"/>
    </source>
</evidence>
<dbReference type="RefSeq" id="WP_350392442.1">
    <property type="nucleotide sequence ID" value="NZ_JBELQE010000030.1"/>
</dbReference>
<proteinExistence type="predicted"/>